<comment type="caution">
    <text evidence="1">The sequence shown here is derived from an EMBL/GenBank/DDBJ whole genome shotgun (WGS) entry which is preliminary data.</text>
</comment>
<protein>
    <submittedName>
        <fullName evidence="1">11486_t:CDS:1</fullName>
    </submittedName>
</protein>
<name>A0A9N8W2I3_9GLOM</name>
<accession>A0A9N8W2I3</accession>
<keyword evidence="2" id="KW-1185">Reference proteome</keyword>
<dbReference type="EMBL" id="CAJVPL010000260">
    <property type="protein sequence ID" value="CAG8474827.1"/>
    <property type="molecule type" value="Genomic_DNA"/>
</dbReference>
<gene>
    <name evidence="1" type="ORF">AGERDE_LOCUS2925</name>
</gene>
<sequence length="223" mass="26161">MFNLLILFPVDIAEKNITDNLEISIDNFTIGYLKKLIWRNKQDSFEKVEPRYGRLKISAKKMRSGEYLKRSLILKLTVNKNSEVRIRSQLRKFREVFLDNLQMIASISFVQLTAITGSSLLWQNINGQLTKYHLVSSSEYSKHRVIRVSMLWGSAVEVNCSWETFGELWKRIIGISWIECRDISTNVSWKTVKRCLQEMPNIYIILFGPTDIMVPNLQDFRLF</sequence>
<evidence type="ECO:0000313" key="1">
    <source>
        <dbReference type="EMBL" id="CAG8474827.1"/>
    </source>
</evidence>
<dbReference type="OrthoDB" id="2377646at2759"/>
<dbReference type="AlphaFoldDB" id="A0A9N8W2I3"/>
<proteinExistence type="predicted"/>
<evidence type="ECO:0000313" key="2">
    <source>
        <dbReference type="Proteomes" id="UP000789831"/>
    </source>
</evidence>
<dbReference type="Proteomes" id="UP000789831">
    <property type="component" value="Unassembled WGS sequence"/>
</dbReference>
<reference evidence="1" key="1">
    <citation type="submission" date="2021-06" db="EMBL/GenBank/DDBJ databases">
        <authorList>
            <person name="Kallberg Y."/>
            <person name="Tangrot J."/>
            <person name="Rosling A."/>
        </authorList>
    </citation>
    <scope>NUCLEOTIDE SEQUENCE</scope>
    <source>
        <strain evidence="1">MT106</strain>
    </source>
</reference>
<organism evidence="1 2">
    <name type="scientific">Ambispora gerdemannii</name>
    <dbReference type="NCBI Taxonomy" id="144530"/>
    <lineage>
        <taxon>Eukaryota</taxon>
        <taxon>Fungi</taxon>
        <taxon>Fungi incertae sedis</taxon>
        <taxon>Mucoromycota</taxon>
        <taxon>Glomeromycotina</taxon>
        <taxon>Glomeromycetes</taxon>
        <taxon>Archaeosporales</taxon>
        <taxon>Ambisporaceae</taxon>
        <taxon>Ambispora</taxon>
    </lineage>
</organism>